<protein>
    <submittedName>
        <fullName evidence="3">Uncharacterized protein</fullName>
    </submittedName>
</protein>
<dbReference type="AlphaFoldDB" id="A0A9D4NN98"/>
<keyword evidence="2" id="KW-0812">Transmembrane</keyword>
<feature type="region of interest" description="Disordered" evidence="1">
    <location>
        <begin position="234"/>
        <end position="268"/>
    </location>
</feature>
<evidence type="ECO:0000256" key="1">
    <source>
        <dbReference type="SAM" id="MobiDB-lite"/>
    </source>
</evidence>
<evidence type="ECO:0000313" key="3">
    <source>
        <dbReference type="EMBL" id="KAH7636795.1"/>
    </source>
</evidence>
<keyword evidence="2" id="KW-0472">Membrane</keyword>
<feature type="region of interest" description="Disordered" evidence="1">
    <location>
        <begin position="168"/>
        <end position="200"/>
    </location>
</feature>
<dbReference type="Proteomes" id="UP000828236">
    <property type="component" value="Unassembled WGS sequence"/>
</dbReference>
<keyword evidence="2" id="KW-1133">Transmembrane helix</keyword>
<name>A0A9D4NN98_DERFA</name>
<comment type="caution">
    <text evidence="3">The sequence shown here is derived from an EMBL/GenBank/DDBJ whole genome shotgun (WGS) entry which is preliminary data.</text>
</comment>
<feature type="compositionally biased region" description="Low complexity" evidence="1">
    <location>
        <begin position="168"/>
        <end position="188"/>
    </location>
</feature>
<evidence type="ECO:0000256" key="2">
    <source>
        <dbReference type="SAM" id="Phobius"/>
    </source>
</evidence>
<accession>A0A9D4NN98</accession>
<reference evidence="3" key="1">
    <citation type="submission" date="2020-06" db="EMBL/GenBank/DDBJ databases">
        <authorList>
            <person name="Ji K."/>
            <person name="Li J."/>
        </authorList>
    </citation>
    <scope>NUCLEOTIDE SEQUENCE</scope>
    <source>
        <strain evidence="3">JKM2019</strain>
        <tissue evidence="3">Whole body</tissue>
    </source>
</reference>
<reference evidence="3" key="2">
    <citation type="journal article" date="2021" name="World Allergy Organ. J.">
        <title>Chromosome-level assembly of Dermatophagoides farinae genome and transcriptome reveals two novel allergens Der f 37 and Der f 39.</title>
        <authorList>
            <person name="Chen J."/>
            <person name="Cai Z."/>
            <person name="Fan D."/>
            <person name="Hu J."/>
            <person name="Hou Y."/>
            <person name="He Y."/>
            <person name="Zhang Z."/>
            <person name="Zhao Z."/>
            <person name="Gao P."/>
            <person name="Hu W."/>
            <person name="Sun J."/>
            <person name="Li J."/>
            <person name="Ji K."/>
        </authorList>
    </citation>
    <scope>NUCLEOTIDE SEQUENCE</scope>
    <source>
        <strain evidence="3">JKM2019</strain>
    </source>
</reference>
<organism evidence="3">
    <name type="scientific">Dermatophagoides farinae</name>
    <name type="common">American house dust mite</name>
    <dbReference type="NCBI Taxonomy" id="6954"/>
    <lineage>
        <taxon>Eukaryota</taxon>
        <taxon>Metazoa</taxon>
        <taxon>Ecdysozoa</taxon>
        <taxon>Arthropoda</taxon>
        <taxon>Chelicerata</taxon>
        <taxon>Arachnida</taxon>
        <taxon>Acari</taxon>
        <taxon>Acariformes</taxon>
        <taxon>Sarcoptiformes</taxon>
        <taxon>Astigmata</taxon>
        <taxon>Psoroptidia</taxon>
        <taxon>Analgoidea</taxon>
        <taxon>Pyroglyphidae</taxon>
        <taxon>Dermatophagoidinae</taxon>
        <taxon>Dermatophagoides</taxon>
    </lineage>
</organism>
<proteinExistence type="predicted"/>
<sequence length="295" mass="34184">MDNYNNDDNVVKMNPITIESSSMKYLCKYKIKRKKMMQQKTFANQKSSLILVKRQKQTPSTKSNSMSLTLNKRDIQQNYSSKFCVKRRKKSFKPDDQSNDNCSSRYKSLAIFKRRRKQIKNSENEKNEIQSLKRRESKLLFTSKTCEQPYNDDDEKTLVGKNNFFKIETSSSSDSDYSSSSFIKSNSIESEEEQKQQKHIDEKEKLLPQLESVIQQQQNITENQQHNDDEKMAKNKLNASTPPPPPTTTMTQSMINTNDNENRPEGDNIDRGTTLAVWTSILTVVAGLIIIRMFS</sequence>
<dbReference type="EMBL" id="SDOV01000009">
    <property type="protein sequence ID" value="KAH7636795.1"/>
    <property type="molecule type" value="Genomic_DNA"/>
</dbReference>
<gene>
    <name evidence="3" type="ORF">HUG17_7001</name>
</gene>
<feature type="transmembrane region" description="Helical" evidence="2">
    <location>
        <begin position="275"/>
        <end position="294"/>
    </location>
</feature>